<keyword evidence="3" id="KW-1185">Reference proteome</keyword>
<feature type="domain" description="GAF" evidence="1">
    <location>
        <begin position="108"/>
        <end position="249"/>
    </location>
</feature>
<dbReference type="Proteomes" id="UP001595665">
    <property type="component" value="Unassembled WGS sequence"/>
</dbReference>
<proteinExistence type="predicted"/>
<dbReference type="InterPro" id="IPR010093">
    <property type="entry name" value="SinI_DNA-bd"/>
</dbReference>
<dbReference type="EMBL" id="JBHRVV010000001">
    <property type="protein sequence ID" value="MFC3459936.1"/>
    <property type="molecule type" value="Genomic_DNA"/>
</dbReference>
<evidence type="ECO:0000313" key="2">
    <source>
        <dbReference type="EMBL" id="MFC3459936.1"/>
    </source>
</evidence>
<dbReference type="Pfam" id="PF12728">
    <property type="entry name" value="HTH_17"/>
    <property type="match status" value="1"/>
</dbReference>
<dbReference type="NCBIfam" id="TIGR01764">
    <property type="entry name" value="excise"/>
    <property type="match status" value="1"/>
</dbReference>
<dbReference type="Pfam" id="PF01590">
    <property type="entry name" value="GAF"/>
    <property type="match status" value="1"/>
</dbReference>
<evidence type="ECO:0000313" key="3">
    <source>
        <dbReference type="Proteomes" id="UP001595665"/>
    </source>
</evidence>
<dbReference type="InterPro" id="IPR003018">
    <property type="entry name" value="GAF"/>
</dbReference>
<name>A0ABV7PNJ6_9BURK</name>
<dbReference type="InterPro" id="IPR041657">
    <property type="entry name" value="HTH_17"/>
</dbReference>
<dbReference type="InterPro" id="IPR009061">
    <property type="entry name" value="DNA-bd_dom_put_sf"/>
</dbReference>
<dbReference type="Gene3D" id="3.30.450.40">
    <property type="match status" value="1"/>
</dbReference>
<evidence type="ECO:0000259" key="1">
    <source>
        <dbReference type="SMART" id="SM00065"/>
    </source>
</evidence>
<reference evidence="3" key="1">
    <citation type="journal article" date="2019" name="Int. J. Syst. Evol. Microbiol.">
        <title>The Global Catalogue of Microorganisms (GCM) 10K type strain sequencing project: providing services to taxonomists for standard genome sequencing and annotation.</title>
        <authorList>
            <consortium name="The Broad Institute Genomics Platform"/>
            <consortium name="The Broad Institute Genome Sequencing Center for Infectious Disease"/>
            <person name="Wu L."/>
            <person name="Ma J."/>
        </authorList>
    </citation>
    <scope>NUCLEOTIDE SEQUENCE [LARGE SCALE GENOMIC DNA]</scope>
    <source>
        <strain evidence="3">CCM 7480</strain>
    </source>
</reference>
<dbReference type="PANTHER" id="PTHR43102">
    <property type="entry name" value="SLR1143 PROTEIN"/>
    <property type="match status" value="1"/>
</dbReference>
<dbReference type="SMART" id="SM00065">
    <property type="entry name" value="GAF"/>
    <property type="match status" value="1"/>
</dbReference>
<dbReference type="CDD" id="cd04762">
    <property type="entry name" value="HTH_MerR-trunc"/>
    <property type="match status" value="1"/>
</dbReference>
<dbReference type="InterPro" id="IPR029016">
    <property type="entry name" value="GAF-like_dom_sf"/>
</dbReference>
<dbReference type="Gene3D" id="1.10.1660.10">
    <property type="match status" value="1"/>
</dbReference>
<gene>
    <name evidence="2" type="ORF">ACFOPH_17000</name>
</gene>
<comment type="caution">
    <text evidence="2">The sequence shown here is derived from an EMBL/GenBank/DDBJ whole genome shotgun (WGS) entry which is preliminary data.</text>
</comment>
<organism evidence="2 3">
    <name type="scientific">Massilia haematophila</name>
    <dbReference type="NCBI Taxonomy" id="457923"/>
    <lineage>
        <taxon>Bacteria</taxon>
        <taxon>Pseudomonadati</taxon>
        <taxon>Pseudomonadota</taxon>
        <taxon>Betaproteobacteria</taxon>
        <taxon>Burkholderiales</taxon>
        <taxon>Oxalobacteraceae</taxon>
        <taxon>Telluria group</taxon>
        <taxon>Massilia</taxon>
    </lineage>
</organism>
<accession>A0ABV7PNJ6</accession>
<dbReference type="PANTHER" id="PTHR43102:SF2">
    <property type="entry name" value="GAF DOMAIN-CONTAINING PROTEIN"/>
    <property type="match status" value="1"/>
</dbReference>
<protein>
    <submittedName>
        <fullName evidence="2">GAF domain-containing protein</fullName>
    </submittedName>
</protein>
<sequence length="249" mass="27151">MSAPTSDALDDPILTTREAAALLGIAVSTAQQWIENGALPAWKTPGGHRRVRLSAVSALLRERAGQPPAAAQDNALGAWRNGEAPCPLPAEETARLAALAASGLLDSTQEAVFDRLTFLAAQVTDCPMALLTLVDANRQWFKSRVGLALAETPREQSFCSHAILDEQPMLVFDARQDLRFADNPLVTGAPHIRFYAGVPLLDAQGYRLGTLCVLDREPRRLRERELRALCELAKIAMEEIRRRRPPAAS</sequence>
<dbReference type="SUPFAM" id="SSF55781">
    <property type="entry name" value="GAF domain-like"/>
    <property type="match status" value="1"/>
</dbReference>
<dbReference type="SUPFAM" id="SSF46955">
    <property type="entry name" value="Putative DNA-binding domain"/>
    <property type="match status" value="1"/>
</dbReference>
<dbReference type="RefSeq" id="WP_379736569.1">
    <property type="nucleotide sequence ID" value="NZ_JBHRVV010000001.1"/>
</dbReference>